<keyword evidence="1" id="KW-1133">Transmembrane helix</keyword>
<feature type="transmembrane region" description="Helical" evidence="1">
    <location>
        <begin position="78"/>
        <end position="100"/>
    </location>
</feature>
<keyword evidence="3" id="KW-1185">Reference proteome</keyword>
<protein>
    <submittedName>
        <fullName evidence="2">Uncharacterized protein</fullName>
    </submittedName>
</protein>
<evidence type="ECO:0000313" key="2">
    <source>
        <dbReference type="EMBL" id="AND70806.1"/>
    </source>
</evidence>
<feature type="transmembrane region" description="Helical" evidence="1">
    <location>
        <begin position="37"/>
        <end position="58"/>
    </location>
</feature>
<dbReference type="STRING" id="445710.ATSB10_33520"/>
<dbReference type="PATRIC" id="fig|445710.3.peg.3352"/>
<organism evidence="2 3">
    <name type="scientific">Dyella thiooxydans</name>
    <dbReference type="NCBI Taxonomy" id="445710"/>
    <lineage>
        <taxon>Bacteria</taxon>
        <taxon>Pseudomonadati</taxon>
        <taxon>Pseudomonadota</taxon>
        <taxon>Gammaproteobacteria</taxon>
        <taxon>Lysobacterales</taxon>
        <taxon>Rhodanobacteraceae</taxon>
        <taxon>Dyella</taxon>
    </lineage>
</organism>
<accession>A0A160N458</accession>
<evidence type="ECO:0000256" key="1">
    <source>
        <dbReference type="SAM" id="Phobius"/>
    </source>
</evidence>
<dbReference type="Proteomes" id="UP000077255">
    <property type="component" value="Chromosome"/>
</dbReference>
<dbReference type="RefSeq" id="WP_063673793.1">
    <property type="nucleotide sequence ID" value="NZ_CP014841.1"/>
</dbReference>
<dbReference type="KEGG" id="dtx:ATSB10_33520"/>
<feature type="transmembrane region" description="Helical" evidence="1">
    <location>
        <begin position="5"/>
        <end position="25"/>
    </location>
</feature>
<sequence length="145" mass="15453">MRSFLFRLIGILEVAGGFLGVVAMIRRLLPLGSTYETLMAVIGLALFGFILIAGVLLLEGSERGVSLSRVAQLLQLPLVATPVFSYALHAGGFVNVFAVIHDGMRLGLDYHIGSHGFVLAVAGPGVSRIGLNLLALLSWLVLKLR</sequence>
<gene>
    <name evidence="2" type="ORF">ATSB10_33520</name>
</gene>
<evidence type="ECO:0000313" key="3">
    <source>
        <dbReference type="Proteomes" id="UP000077255"/>
    </source>
</evidence>
<name>A0A160N458_9GAMM</name>
<dbReference type="OrthoDB" id="5959147at2"/>
<reference evidence="2 3" key="1">
    <citation type="submission" date="2016-02" db="EMBL/GenBank/DDBJ databases">
        <title>Complete genome sequencing and analysis of ATSB10, Dyella thiooxydans isolated from rhizosphere soil of sunflower (Helianthus annuus L.).</title>
        <authorList>
            <person name="Lee Y."/>
            <person name="Hwangbo K."/>
            <person name="Chung H."/>
            <person name="Yoo J."/>
            <person name="Kim K.Y."/>
            <person name="Sa T.M."/>
            <person name="Um Y."/>
            <person name="Madhaiyan M."/>
        </authorList>
    </citation>
    <scope>NUCLEOTIDE SEQUENCE [LARGE SCALE GENOMIC DNA]</scope>
    <source>
        <strain evidence="2 3">ATSB10</strain>
    </source>
</reference>
<dbReference type="EMBL" id="CP014841">
    <property type="protein sequence ID" value="AND70806.1"/>
    <property type="molecule type" value="Genomic_DNA"/>
</dbReference>
<feature type="transmembrane region" description="Helical" evidence="1">
    <location>
        <begin position="112"/>
        <end position="142"/>
    </location>
</feature>
<keyword evidence="1" id="KW-0812">Transmembrane</keyword>
<proteinExistence type="predicted"/>
<keyword evidence="1" id="KW-0472">Membrane</keyword>
<dbReference type="AlphaFoldDB" id="A0A160N458"/>